<accession>A0ABU2JWU7</accession>
<reference evidence="3" key="1">
    <citation type="submission" date="2023-07" db="EMBL/GenBank/DDBJ databases">
        <title>30 novel species of actinomycetes from the DSMZ collection.</title>
        <authorList>
            <person name="Nouioui I."/>
        </authorList>
    </citation>
    <scope>NUCLEOTIDE SEQUENCE [LARGE SCALE GENOMIC DNA]</scope>
    <source>
        <strain evidence="3">DSM 44915</strain>
    </source>
</reference>
<feature type="compositionally biased region" description="Basic and acidic residues" evidence="1">
    <location>
        <begin position="77"/>
        <end position="87"/>
    </location>
</feature>
<comment type="caution">
    <text evidence="2">The sequence shown here is derived from an EMBL/GenBank/DDBJ whole genome shotgun (WGS) entry which is preliminary data.</text>
</comment>
<feature type="region of interest" description="Disordered" evidence="1">
    <location>
        <begin position="76"/>
        <end position="99"/>
    </location>
</feature>
<organism evidence="2 3">
    <name type="scientific">Streptomyces chisholmiae</name>
    <dbReference type="NCBI Taxonomy" id="3075540"/>
    <lineage>
        <taxon>Bacteria</taxon>
        <taxon>Bacillati</taxon>
        <taxon>Actinomycetota</taxon>
        <taxon>Actinomycetes</taxon>
        <taxon>Kitasatosporales</taxon>
        <taxon>Streptomycetaceae</taxon>
        <taxon>Streptomyces</taxon>
    </lineage>
</organism>
<dbReference type="RefSeq" id="WP_311669553.1">
    <property type="nucleotide sequence ID" value="NZ_JAVREO010000017.1"/>
</dbReference>
<evidence type="ECO:0000256" key="1">
    <source>
        <dbReference type="SAM" id="MobiDB-lite"/>
    </source>
</evidence>
<protein>
    <submittedName>
        <fullName evidence="2">Uncharacterized protein</fullName>
    </submittedName>
</protein>
<feature type="region of interest" description="Disordered" evidence="1">
    <location>
        <begin position="1"/>
        <end position="20"/>
    </location>
</feature>
<proteinExistence type="predicted"/>
<dbReference type="EMBL" id="JAVREO010000017">
    <property type="protein sequence ID" value="MDT0269470.1"/>
    <property type="molecule type" value="Genomic_DNA"/>
</dbReference>
<evidence type="ECO:0000313" key="2">
    <source>
        <dbReference type="EMBL" id="MDT0269470.1"/>
    </source>
</evidence>
<keyword evidence="3" id="KW-1185">Reference proteome</keyword>
<sequence length="99" mass="10685">MQRHQVRIKATPGSPPGAAPETAALRLITLLPGQWSATLLSCTEDTATLALTRPRGTSQEASEAVDRTLGEAAMRGWVRDGEVRTPPDHPVNTWEGKRS</sequence>
<evidence type="ECO:0000313" key="3">
    <source>
        <dbReference type="Proteomes" id="UP001183410"/>
    </source>
</evidence>
<dbReference type="Proteomes" id="UP001183410">
    <property type="component" value="Unassembled WGS sequence"/>
</dbReference>
<gene>
    <name evidence="2" type="ORF">RM844_24615</name>
</gene>
<name>A0ABU2JWU7_9ACTN</name>